<protein>
    <submittedName>
        <fullName evidence="2">Uncharacterized protein</fullName>
    </submittedName>
</protein>
<gene>
    <name evidence="2" type="ORF">AQUCO_01800041v1</name>
</gene>
<keyword evidence="1" id="KW-0472">Membrane</keyword>
<dbReference type="InParanoid" id="A0A2G5DJS9"/>
<proteinExistence type="predicted"/>
<dbReference type="OrthoDB" id="1914706at2759"/>
<feature type="transmembrane region" description="Helical" evidence="1">
    <location>
        <begin position="20"/>
        <end position="39"/>
    </location>
</feature>
<keyword evidence="1" id="KW-0812">Transmembrane</keyword>
<reference evidence="2 3" key="1">
    <citation type="submission" date="2017-09" db="EMBL/GenBank/DDBJ databases">
        <title>WGS assembly of Aquilegia coerulea Goldsmith.</title>
        <authorList>
            <person name="Hodges S."/>
            <person name="Kramer E."/>
            <person name="Nordborg M."/>
            <person name="Tomkins J."/>
            <person name="Borevitz J."/>
            <person name="Derieg N."/>
            <person name="Yan J."/>
            <person name="Mihaltcheva S."/>
            <person name="Hayes R.D."/>
            <person name="Rokhsar D."/>
        </authorList>
    </citation>
    <scope>NUCLEOTIDE SEQUENCE [LARGE SCALE GENOMIC DNA]</scope>
    <source>
        <strain evidence="3">cv. Goldsmith</strain>
    </source>
</reference>
<sequence length="147" mass="17536">MELNCYLHLKIEKFQILKTLFFLILMVTLGAMDMGWHSMSTRSSSNLSFTGGGLTLSDECYFEKRRVFLNSYHFCRKTTVADRIKASFIRVSKQIIILFRLRSPKKFYFRLRYRSTGRQRYHRLFNNKSSNTGLDWCRSRTTSSSRW</sequence>
<name>A0A2G5DJS9_AQUCA</name>
<dbReference type="AlphaFoldDB" id="A0A2G5DJS9"/>
<organism evidence="2 3">
    <name type="scientific">Aquilegia coerulea</name>
    <name type="common">Rocky mountain columbine</name>
    <dbReference type="NCBI Taxonomy" id="218851"/>
    <lineage>
        <taxon>Eukaryota</taxon>
        <taxon>Viridiplantae</taxon>
        <taxon>Streptophyta</taxon>
        <taxon>Embryophyta</taxon>
        <taxon>Tracheophyta</taxon>
        <taxon>Spermatophyta</taxon>
        <taxon>Magnoliopsida</taxon>
        <taxon>Ranunculales</taxon>
        <taxon>Ranunculaceae</taxon>
        <taxon>Thalictroideae</taxon>
        <taxon>Aquilegia</taxon>
    </lineage>
</organism>
<dbReference type="FunCoup" id="A0A2G5DJS9">
    <property type="interactions" value="4"/>
</dbReference>
<keyword evidence="1" id="KW-1133">Transmembrane helix</keyword>
<accession>A0A2G5DJS9</accession>
<dbReference type="Proteomes" id="UP000230069">
    <property type="component" value="Unassembled WGS sequence"/>
</dbReference>
<evidence type="ECO:0000313" key="3">
    <source>
        <dbReference type="Proteomes" id="UP000230069"/>
    </source>
</evidence>
<dbReference type="EMBL" id="KZ305035">
    <property type="protein sequence ID" value="PIA43712.1"/>
    <property type="molecule type" value="Genomic_DNA"/>
</dbReference>
<keyword evidence="3" id="KW-1185">Reference proteome</keyword>
<evidence type="ECO:0000256" key="1">
    <source>
        <dbReference type="SAM" id="Phobius"/>
    </source>
</evidence>
<evidence type="ECO:0000313" key="2">
    <source>
        <dbReference type="EMBL" id="PIA43712.1"/>
    </source>
</evidence>